<evidence type="ECO:0000256" key="1">
    <source>
        <dbReference type="SAM" id="MobiDB-lite"/>
    </source>
</evidence>
<organism evidence="3 4">
    <name type="scientific">Mycena citricolor</name>
    <dbReference type="NCBI Taxonomy" id="2018698"/>
    <lineage>
        <taxon>Eukaryota</taxon>
        <taxon>Fungi</taxon>
        <taxon>Dikarya</taxon>
        <taxon>Basidiomycota</taxon>
        <taxon>Agaricomycotina</taxon>
        <taxon>Agaricomycetes</taxon>
        <taxon>Agaricomycetidae</taxon>
        <taxon>Agaricales</taxon>
        <taxon>Marasmiineae</taxon>
        <taxon>Mycenaceae</taxon>
        <taxon>Mycena</taxon>
    </lineage>
</organism>
<evidence type="ECO:0000259" key="2">
    <source>
        <dbReference type="PROSITE" id="PS51840"/>
    </source>
</evidence>
<feature type="region of interest" description="Disordered" evidence="1">
    <location>
        <begin position="332"/>
        <end position="373"/>
    </location>
</feature>
<feature type="compositionally biased region" description="Low complexity" evidence="1">
    <location>
        <begin position="332"/>
        <end position="341"/>
    </location>
</feature>
<feature type="domain" description="C2 NT-type" evidence="2">
    <location>
        <begin position="18"/>
        <end position="213"/>
    </location>
</feature>
<dbReference type="AlphaFoldDB" id="A0AAD2K464"/>
<sequence>MADSSGDQVASSSSVLKLGQLIPRHALFQVRIIIHQLASVPLVSGEFGVRWRFKNIRKLKGHETVGLEQEVHGDEESFGSGDSAGPSTEDAKYTSESYETQTSTRGQTPWLALRDHSVTWEQSLSTVVQMSIDRERHQLLPHPFKLAVLQRVIVGDPDAPKNPCLGVLELNLAEYSDSNLASPGEMKGTVTRRYLLRESKTNATLRLSVHVEPVGSPPFFTAPPLPRGEILAGLSSLLSTQDDVFRTRPRALNLYAPIHHTSQTIRPTFDIRALPDARSPLSTAALIEALFNPVPVRDEHLVTPFTRLVPEGTTPSYSTTLSFLSIDPTQRSSISPSHSIPNPVADESSNKWWKRSRSRARSKSRTRTVQAQA</sequence>
<evidence type="ECO:0000313" key="4">
    <source>
        <dbReference type="Proteomes" id="UP001295794"/>
    </source>
</evidence>
<dbReference type="PANTHER" id="PTHR21456">
    <property type="entry name" value="FAMILY WITH SEQUENCE SIMILARITY 102"/>
    <property type="match status" value="1"/>
</dbReference>
<accession>A0AAD2K464</accession>
<keyword evidence="4" id="KW-1185">Reference proteome</keyword>
<dbReference type="InterPro" id="IPR039931">
    <property type="entry name" value="EEIG1/2-like"/>
</dbReference>
<feature type="compositionally biased region" description="Low complexity" evidence="1">
    <location>
        <begin position="94"/>
        <end position="104"/>
    </location>
</feature>
<dbReference type="InterPro" id="IPR019448">
    <property type="entry name" value="NT-C2"/>
</dbReference>
<dbReference type="PROSITE" id="PS51840">
    <property type="entry name" value="C2_NT"/>
    <property type="match status" value="1"/>
</dbReference>
<name>A0AAD2K464_9AGAR</name>
<gene>
    <name evidence="3" type="ORF">MYCIT1_LOCUS27391</name>
</gene>
<feature type="region of interest" description="Disordered" evidence="1">
    <location>
        <begin position="67"/>
        <end position="106"/>
    </location>
</feature>
<reference evidence="3" key="1">
    <citation type="submission" date="2023-11" db="EMBL/GenBank/DDBJ databases">
        <authorList>
            <person name="De Vega J J."/>
            <person name="De Vega J J."/>
        </authorList>
    </citation>
    <scope>NUCLEOTIDE SEQUENCE</scope>
</reference>
<dbReference type="Proteomes" id="UP001295794">
    <property type="component" value="Unassembled WGS sequence"/>
</dbReference>
<proteinExistence type="predicted"/>
<dbReference type="PANTHER" id="PTHR21456:SF1">
    <property type="entry name" value="C2 NT-TYPE DOMAIN-CONTAINING PROTEIN"/>
    <property type="match status" value="1"/>
</dbReference>
<evidence type="ECO:0000313" key="3">
    <source>
        <dbReference type="EMBL" id="CAK5278110.1"/>
    </source>
</evidence>
<comment type="caution">
    <text evidence="3">The sequence shown here is derived from an EMBL/GenBank/DDBJ whole genome shotgun (WGS) entry which is preliminary data.</text>
</comment>
<dbReference type="Pfam" id="PF10358">
    <property type="entry name" value="NT-C2"/>
    <property type="match status" value="1"/>
</dbReference>
<protein>
    <recommendedName>
        <fullName evidence="2">C2 NT-type domain-containing protein</fullName>
    </recommendedName>
</protein>
<feature type="compositionally biased region" description="Basic residues" evidence="1">
    <location>
        <begin position="352"/>
        <end position="366"/>
    </location>
</feature>
<dbReference type="EMBL" id="CAVNYO010000421">
    <property type="protein sequence ID" value="CAK5278110.1"/>
    <property type="molecule type" value="Genomic_DNA"/>
</dbReference>